<reference evidence="2 3" key="1">
    <citation type="submission" date="2024-07" db="EMBL/GenBank/DDBJ databases">
        <title>Section-level genome sequencing and comparative genomics of Aspergillus sections Usti and Cavernicolus.</title>
        <authorList>
            <consortium name="Lawrence Berkeley National Laboratory"/>
            <person name="Nybo J.L."/>
            <person name="Vesth T.C."/>
            <person name="Theobald S."/>
            <person name="Frisvad J.C."/>
            <person name="Larsen T.O."/>
            <person name="Kjaerboelling I."/>
            <person name="Rothschild-Mancinelli K."/>
            <person name="Lyhne E.K."/>
            <person name="Kogle M.E."/>
            <person name="Barry K."/>
            <person name="Clum A."/>
            <person name="Na H."/>
            <person name="Ledsgaard L."/>
            <person name="Lin J."/>
            <person name="Lipzen A."/>
            <person name="Kuo A."/>
            <person name="Riley R."/>
            <person name="Mondo S."/>
            <person name="Labutti K."/>
            <person name="Haridas S."/>
            <person name="Pangalinan J."/>
            <person name="Salamov A.A."/>
            <person name="Simmons B.A."/>
            <person name="Magnuson J.K."/>
            <person name="Chen J."/>
            <person name="Drula E."/>
            <person name="Henrissat B."/>
            <person name="Wiebenga A."/>
            <person name="Lubbers R.J."/>
            <person name="Gomes A.C."/>
            <person name="Makela M.R."/>
            <person name="Stajich J."/>
            <person name="Grigoriev I.V."/>
            <person name="Mortensen U.H."/>
            <person name="De Vries R.P."/>
            <person name="Baker S.E."/>
            <person name="Andersen M.R."/>
        </authorList>
    </citation>
    <scope>NUCLEOTIDE SEQUENCE [LARGE SCALE GENOMIC DNA]</scope>
    <source>
        <strain evidence="2 3">CBS 123904</strain>
    </source>
</reference>
<feature type="compositionally biased region" description="Low complexity" evidence="1">
    <location>
        <begin position="190"/>
        <end position="201"/>
    </location>
</feature>
<evidence type="ECO:0000256" key="1">
    <source>
        <dbReference type="SAM" id="MobiDB-lite"/>
    </source>
</evidence>
<proteinExistence type="predicted"/>
<organism evidence="2 3">
    <name type="scientific">Aspergillus pseudoustus</name>
    <dbReference type="NCBI Taxonomy" id="1810923"/>
    <lineage>
        <taxon>Eukaryota</taxon>
        <taxon>Fungi</taxon>
        <taxon>Dikarya</taxon>
        <taxon>Ascomycota</taxon>
        <taxon>Pezizomycotina</taxon>
        <taxon>Eurotiomycetes</taxon>
        <taxon>Eurotiomycetidae</taxon>
        <taxon>Eurotiales</taxon>
        <taxon>Aspergillaceae</taxon>
        <taxon>Aspergillus</taxon>
        <taxon>Aspergillus subgen. Nidulantes</taxon>
    </lineage>
</organism>
<protein>
    <submittedName>
        <fullName evidence="2">Uncharacterized protein</fullName>
    </submittedName>
</protein>
<evidence type="ECO:0000313" key="3">
    <source>
        <dbReference type="Proteomes" id="UP001610446"/>
    </source>
</evidence>
<sequence>MPSLYKLIDAMSDMIISVVYTSGSDSHNSEPSMPAESEPGNNNRSSSRSSYHCNIKYNDKDNDRYPTHQDQLPYPPSKRRPTIPYSKTRVRGTSSEYLAPKRFTKTPPTTKNVHWSNMMEVDGEAYRFTAPALNSYPLRRRRKANYVYGADGGDSNNNVHNTEDRDSSPEPQEPYSAAASYEEQRYPNDRYSGPGSRSGSRNHSPAGSYPGADRGRSQSRPPGPREASRPDMPRSILKPPTATDDEMLLRNTWGIIARQEQQINYMYEFLSDVLLVGHDVLDCMFETGEISMWEETTRRAQQAQQALGRGSRASSPIPRQQQFEGESQGQPQYPAPYPGQSPTLSSRPRRAFEEELKRREARQSPPGVYSPVLGSRGSHTDPWLDAQRSSLGEDPREASPVPGERPSSSPRFDGRPELLYGREGAMSRQEETRSPAPGVRGIDTIYEDPEEQ</sequence>
<feature type="compositionally biased region" description="Basic and acidic residues" evidence="1">
    <location>
        <begin position="350"/>
        <end position="362"/>
    </location>
</feature>
<accession>A0ABR4JZE1</accession>
<feature type="compositionally biased region" description="Low complexity" evidence="1">
    <location>
        <begin position="299"/>
        <end position="313"/>
    </location>
</feature>
<feature type="compositionally biased region" description="Basic and acidic residues" evidence="1">
    <location>
        <begin position="57"/>
        <end position="67"/>
    </location>
</feature>
<evidence type="ECO:0000313" key="2">
    <source>
        <dbReference type="EMBL" id="KAL2845452.1"/>
    </source>
</evidence>
<dbReference type="EMBL" id="JBFXLU010000072">
    <property type="protein sequence ID" value="KAL2845452.1"/>
    <property type="molecule type" value="Genomic_DNA"/>
</dbReference>
<dbReference type="Proteomes" id="UP001610446">
    <property type="component" value="Unassembled WGS sequence"/>
</dbReference>
<feature type="region of interest" description="Disordered" evidence="1">
    <location>
        <begin position="147"/>
        <end position="243"/>
    </location>
</feature>
<name>A0ABR4JZE1_9EURO</name>
<comment type="caution">
    <text evidence="2">The sequence shown here is derived from an EMBL/GenBank/DDBJ whole genome shotgun (WGS) entry which is preliminary data.</text>
</comment>
<feature type="region of interest" description="Disordered" evidence="1">
    <location>
        <begin position="296"/>
        <end position="452"/>
    </location>
</feature>
<feature type="region of interest" description="Disordered" evidence="1">
    <location>
        <begin position="22"/>
        <end position="96"/>
    </location>
</feature>
<feature type="compositionally biased region" description="Low complexity" evidence="1">
    <location>
        <begin position="41"/>
        <end position="50"/>
    </location>
</feature>
<gene>
    <name evidence="2" type="ORF">BJY01DRAFT_247716</name>
</gene>
<keyword evidence="3" id="KW-1185">Reference proteome</keyword>
<feature type="compositionally biased region" description="Polar residues" evidence="1">
    <location>
        <begin position="22"/>
        <end position="31"/>
    </location>
</feature>